<dbReference type="Gramene" id="KQK89156">
    <property type="protein sequence ID" value="KQK89156"/>
    <property type="gene ID" value="SETIT_040682mg"/>
</dbReference>
<reference evidence="2" key="2">
    <citation type="submission" date="2018-08" db="UniProtKB">
        <authorList>
            <consortium name="EnsemblPlants"/>
        </authorList>
    </citation>
    <scope>IDENTIFICATION</scope>
    <source>
        <strain evidence="2">Yugu1</strain>
    </source>
</reference>
<keyword evidence="1" id="KW-0812">Transmembrane</keyword>
<evidence type="ECO:0000313" key="2">
    <source>
        <dbReference type="EnsemblPlants" id="KQK89156"/>
    </source>
</evidence>
<accession>K4AP34</accession>
<evidence type="ECO:0000256" key="1">
    <source>
        <dbReference type="SAM" id="Phobius"/>
    </source>
</evidence>
<feature type="transmembrane region" description="Helical" evidence="1">
    <location>
        <begin position="20"/>
        <end position="38"/>
    </location>
</feature>
<dbReference type="AlphaFoldDB" id="K4AP34"/>
<reference evidence="3" key="1">
    <citation type="journal article" date="2012" name="Nat. Biotechnol.">
        <title>Reference genome sequence of the model plant Setaria.</title>
        <authorList>
            <person name="Bennetzen J.L."/>
            <person name="Schmutz J."/>
            <person name="Wang H."/>
            <person name="Percifield R."/>
            <person name="Hawkins J."/>
            <person name="Pontaroli A.C."/>
            <person name="Estep M."/>
            <person name="Feng L."/>
            <person name="Vaughn J.N."/>
            <person name="Grimwood J."/>
            <person name="Jenkins J."/>
            <person name="Barry K."/>
            <person name="Lindquist E."/>
            <person name="Hellsten U."/>
            <person name="Deshpande S."/>
            <person name="Wang X."/>
            <person name="Wu X."/>
            <person name="Mitros T."/>
            <person name="Triplett J."/>
            <person name="Yang X."/>
            <person name="Ye C.Y."/>
            <person name="Mauro-Herrera M."/>
            <person name="Wang L."/>
            <person name="Li P."/>
            <person name="Sharma M."/>
            <person name="Sharma R."/>
            <person name="Ronald P.C."/>
            <person name="Panaud O."/>
            <person name="Kellogg E.A."/>
            <person name="Brutnell T.P."/>
            <person name="Doust A.N."/>
            <person name="Tuskan G.A."/>
            <person name="Rokhsar D."/>
            <person name="Devos K.M."/>
        </authorList>
    </citation>
    <scope>NUCLEOTIDE SEQUENCE [LARGE SCALE GENOMIC DNA]</scope>
    <source>
        <strain evidence="3">cv. Yugu1</strain>
    </source>
</reference>
<keyword evidence="3" id="KW-1185">Reference proteome</keyword>
<dbReference type="EMBL" id="AGNK02005631">
    <property type="status" value="NOT_ANNOTATED_CDS"/>
    <property type="molecule type" value="Genomic_DNA"/>
</dbReference>
<feature type="transmembrane region" description="Helical" evidence="1">
    <location>
        <begin position="58"/>
        <end position="76"/>
    </location>
</feature>
<keyword evidence="1" id="KW-0472">Membrane</keyword>
<keyword evidence="1" id="KW-1133">Transmembrane helix</keyword>
<organism evidence="2 3">
    <name type="scientific">Setaria italica</name>
    <name type="common">Foxtail millet</name>
    <name type="synonym">Panicum italicum</name>
    <dbReference type="NCBI Taxonomy" id="4555"/>
    <lineage>
        <taxon>Eukaryota</taxon>
        <taxon>Viridiplantae</taxon>
        <taxon>Streptophyta</taxon>
        <taxon>Embryophyta</taxon>
        <taxon>Tracheophyta</taxon>
        <taxon>Spermatophyta</taxon>
        <taxon>Magnoliopsida</taxon>
        <taxon>Liliopsida</taxon>
        <taxon>Poales</taxon>
        <taxon>Poaceae</taxon>
        <taxon>PACMAD clade</taxon>
        <taxon>Panicoideae</taxon>
        <taxon>Panicodae</taxon>
        <taxon>Paniceae</taxon>
        <taxon>Cenchrinae</taxon>
        <taxon>Setaria</taxon>
    </lineage>
</organism>
<name>K4AP34_SETIT</name>
<dbReference type="InParanoid" id="K4AP34"/>
<sequence length="100" mass="11771">MVVVRSPLEWRVGCVHVVYTGYTFCKIAIKFIVMQMKIRNFDISSSKYKKLQSLKVKLTKDLIIGWVLLVVVHTFLSPKRCLKRSTHRVKLCNHRFVYTV</sequence>
<dbReference type="EnsemblPlants" id="KQK89156">
    <property type="protein sequence ID" value="KQK89156"/>
    <property type="gene ID" value="SETIT_040682mg"/>
</dbReference>
<evidence type="ECO:0000313" key="3">
    <source>
        <dbReference type="Proteomes" id="UP000004995"/>
    </source>
</evidence>
<proteinExistence type="predicted"/>
<dbReference type="HOGENOM" id="CLU_2311043_0_0_1"/>
<dbReference type="Proteomes" id="UP000004995">
    <property type="component" value="Unassembled WGS sequence"/>
</dbReference>
<protein>
    <submittedName>
        <fullName evidence="2">Uncharacterized protein</fullName>
    </submittedName>
</protein>